<gene>
    <name evidence="2" type="ORF">H5410_005279</name>
</gene>
<dbReference type="Proteomes" id="UP000824120">
    <property type="component" value="Chromosome 2"/>
</dbReference>
<organism evidence="2 3">
    <name type="scientific">Solanum commersonii</name>
    <name type="common">Commerson's wild potato</name>
    <name type="synonym">Commerson's nightshade</name>
    <dbReference type="NCBI Taxonomy" id="4109"/>
    <lineage>
        <taxon>Eukaryota</taxon>
        <taxon>Viridiplantae</taxon>
        <taxon>Streptophyta</taxon>
        <taxon>Embryophyta</taxon>
        <taxon>Tracheophyta</taxon>
        <taxon>Spermatophyta</taxon>
        <taxon>Magnoliopsida</taxon>
        <taxon>eudicotyledons</taxon>
        <taxon>Gunneridae</taxon>
        <taxon>Pentapetalae</taxon>
        <taxon>asterids</taxon>
        <taxon>lamiids</taxon>
        <taxon>Solanales</taxon>
        <taxon>Solanaceae</taxon>
        <taxon>Solanoideae</taxon>
        <taxon>Solaneae</taxon>
        <taxon>Solanum</taxon>
    </lineage>
</organism>
<comment type="caution">
    <text evidence="2">The sequence shown here is derived from an EMBL/GenBank/DDBJ whole genome shotgun (WGS) entry which is preliminary data.</text>
</comment>
<evidence type="ECO:0000313" key="2">
    <source>
        <dbReference type="EMBL" id="KAG5620061.1"/>
    </source>
</evidence>
<dbReference type="AlphaFoldDB" id="A0A9J6A674"/>
<dbReference type="EMBL" id="JACXVP010000002">
    <property type="protein sequence ID" value="KAG5620061.1"/>
    <property type="molecule type" value="Genomic_DNA"/>
</dbReference>
<protein>
    <submittedName>
        <fullName evidence="2">Uncharacterized protein</fullName>
    </submittedName>
</protein>
<keyword evidence="3" id="KW-1185">Reference proteome</keyword>
<name>A0A9J6A674_SOLCO</name>
<feature type="transmembrane region" description="Helical" evidence="1">
    <location>
        <begin position="29"/>
        <end position="56"/>
    </location>
</feature>
<keyword evidence="1" id="KW-0812">Transmembrane</keyword>
<proteinExistence type="predicted"/>
<keyword evidence="1" id="KW-0472">Membrane</keyword>
<sequence>MVDNRFLYFKTFIPVLDNLLKSIRNLENLMIFLDLLLIILIEKMTYLMGMLMRIYWRCFDKLNKEEDLSTR</sequence>
<evidence type="ECO:0000256" key="1">
    <source>
        <dbReference type="SAM" id="Phobius"/>
    </source>
</evidence>
<reference evidence="2 3" key="1">
    <citation type="submission" date="2020-09" db="EMBL/GenBank/DDBJ databases">
        <title>De no assembly of potato wild relative species, Solanum commersonii.</title>
        <authorList>
            <person name="Cho K."/>
        </authorList>
    </citation>
    <scope>NUCLEOTIDE SEQUENCE [LARGE SCALE GENOMIC DNA]</scope>
    <source>
        <strain evidence="2">LZ3.2</strain>
        <tissue evidence="2">Leaf</tissue>
    </source>
</reference>
<keyword evidence="1" id="KW-1133">Transmembrane helix</keyword>
<evidence type="ECO:0000313" key="3">
    <source>
        <dbReference type="Proteomes" id="UP000824120"/>
    </source>
</evidence>
<accession>A0A9J6A674</accession>